<proteinExistence type="predicted"/>
<accession>A0ABW8PAC5</accession>
<evidence type="ECO:0000313" key="1">
    <source>
        <dbReference type="EMBL" id="MFK7001508.1"/>
    </source>
</evidence>
<gene>
    <name evidence="1" type="ORF">V3I07_11450</name>
</gene>
<organism evidence="1 2">
    <name type="scientific">Flavobacterium oreochromis</name>
    <dbReference type="NCBI Taxonomy" id="2906078"/>
    <lineage>
        <taxon>Bacteria</taxon>
        <taxon>Pseudomonadati</taxon>
        <taxon>Bacteroidota</taxon>
        <taxon>Flavobacteriia</taxon>
        <taxon>Flavobacteriales</taxon>
        <taxon>Flavobacteriaceae</taxon>
        <taxon>Flavobacterium</taxon>
    </lineage>
</organism>
<comment type="caution">
    <text evidence="1">The sequence shown here is derived from an EMBL/GenBank/DDBJ whole genome shotgun (WGS) entry which is preliminary data.</text>
</comment>
<reference evidence="1 2" key="1">
    <citation type="submission" date="2024-02" db="EMBL/GenBank/DDBJ databases">
        <title>Comparative Genomic Analysis of Flavobacterium Species Causing Columnaris Disease of Freshwater Fish in Thailand: Insights into Virulence and Resistance Mechanisms.</title>
        <authorList>
            <person name="Nguyen D."/>
            <person name="Chokmangmeepisarn P."/>
            <person name="Khianchaikhan K."/>
            <person name="Morishita M."/>
            <person name="Bunnoy A."/>
            <person name="Rodkhum C."/>
        </authorList>
    </citation>
    <scope>NUCLEOTIDE SEQUENCE [LARGE SCALE GENOMIC DNA]</scope>
    <source>
        <strain evidence="1 2">CNRT2201</strain>
    </source>
</reference>
<sequence length="503" mass="59001">MKNDLLHTGIDILNECYPTVTTAFLTESISNYNNLDSVQILIINEIYDYFSLEYFEYKGYDVEIIILPKSILLFTEKHIDFIQENDLFDKISKGIIIKDTNSTGEKLQQMYEVINSSLLLLSNPINTYKKVFDLSKIINKIGSTKDHLKRFLLKNEIVYKTSVLIKHHKNCTDQIIKLQDNFTDDDAFLNQAKLILESLGGSVTYYSENDILNNPIENEFSILMESSFTYDDFITLFLIHFLKKIKGITHKIKFIFKVVNDNQFLITIWTENELIKSHIIPALNQIFISNVQLYNSLKPKYPYCYRKQQINDLLIDNSKFKELQLKFSDYILDLKLNDDEELTEGYRLSLGVFFTIEIVQILFKDKIEVKKATNLLFEEWLAMSYDTTKTNWNDLEIQSHKTLNDLENLYLAQLDTLLSNFGELLKNWQYKDESGLGLDKYILSIYYSFNTNSIFNYGLRNKTSDTFNDSLQIILYEILNILGIKNFNKLYIIYAINRILHEA</sequence>
<evidence type="ECO:0000313" key="2">
    <source>
        <dbReference type="Proteomes" id="UP001621706"/>
    </source>
</evidence>
<name>A0ABW8PAC5_9FLAO</name>
<protein>
    <submittedName>
        <fullName evidence="1">Uncharacterized protein</fullName>
    </submittedName>
</protein>
<dbReference type="RefSeq" id="WP_088400952.1">
    <property type="nucleotide sequence ID" value="NZ_JAZGZP010000017.1"/>
</dbReference>
<dbReference type="EMBL" id="JAZGZP010000017">
    <property type="protein sequence ID" value="MFK7001508.1"/>
    <property type="molecule type" value="Genomic_DNA"/>
</dbReference>
<dbReference type="Proteomes" id="UP001621706">
    <property type="component" value="Unassembled WGS sequence"/>
</dbReference>
<keyword evidence="2" id="KW-1185">Reference proteome</keyword>